<protein>
    <submittedName>
        <fullName evidence="2">Uncharacterized protein</fullName>
    </submittedName>
</protein>
<evidence type="ECO:0000313" key="2">
    <source>
        <dbReference type="EMBL" id="KAL0293806.1"/>
    </source>
</evidence>
<feature type="region of interest" description="Disordered" evidence="1">
    <location>
        <begin position="1"/>
        <end position="67"/>
    </location>
</feature>
<sequence>MAKGKKSKTQAANTGSSSNSDLEAFPSFNPLSHASAGHGSNTSDRQEDELPSGKGKESGATVSAKPSFVGLFSTNQRLTMDNKLSKFQINEGTITLESDDLTDV</sequence>
<evidence type="ECO:0000256" key="1">
    <source>
        <dbReference type="SAM" id="MobiDB-lite"/>
    </source>
</evidence>
<name>A0AAW2JGI3_SESRA</name>
<reference evidence="2" key="2">
    <citation type="journal article" date="2024" name="Plant">
        <title>Genomic evolution and insights into agronomic trait innovations of Sesamum species.</title>
        <authorList>
            <person name="Miao H."/>
            <person name="Wang L."/>
            <person name="Qu L."/>
            <person name="Liu H."/>
            <person name="Sun Y."/>
            <person name="Le M."/>
            <person name="Wang Q."/>
            <person name="Wei S."/>
            <person name="Zheng Y."/>
            <person name="Lin W."/>
            <person name="Duan Y."/>
            <person name="Cao H."/>
            <person name="Xiong S."/>
            <person name="Wang X."/>
            <person name="Wei L."/>
            <person name="Li C."/>
            <person name="Ma Q."/>
            <person name="Ju M."/>
            <person name="Zhao R."/>
            <person name="Li G."/>
            <person name="Mu C."/>
            <person name="Tian Q."/>
            <person name="Mei H."/>
            <person name="Zhang T."/>
            <person name="Gao T."/>
            <person name="Zhang H."/>
        </authorList>
    </citation>
    <scope>NUCLEOTIDE SEQUENCE</scope>
    <source>
        <strain evidence="2">G02</strain>
    </source>
</reference>
<dbReference type="AlphaFoldDB" id="A0AAW2JGI3"/>
<comment type="caution">
    <text evidence="2">The sequence shown here is derived from an EMBL/GenBank/DDBJ whole genome shotgun (WGS) entry which is preliminary data.</text>
</comment>
<feature type="compositionally biased region" description="Polar residues" evidence="1">
    <location>
        <begin position="9"/>
        <end position="21"/>
    </location>
</feature>
<organism evidence="2">
    <name type="scientific">Sesamum radiatum</name>
    <name type="common">Black benniseed</name>
    <dbReference type="NCBI Taxonomy" id="300843"/>
    <lineage>
        <taxon>Eukaryota</taxon>
        <taxon>Viridiplantae</taxon>
        <taxon>Streptophyta</taxon>
        <taxon>Embryophyta</taxon>
        <taxon>Tracheophyta</taxon>
        <taxon>Spermatophyta</taxon>
        <taxon>Magnoliopsida</taxon>
        <taxon>eudicotyledons</taxon>
        <taxon>Gunneridae</taxon>
        <taxon>Pentapetalae</taxon>
        <taxon>asterids</taxon>
        <taxon>lamiids</taxon>
        <taxon>Lamiales</taxon>
        <taxon>Pedaliaceae</taxon>
        <taxon>Sesamum</taxon>
    </lineage>
</organism>
<dbReference type="EMBL" id="JACGWJ010000271">
    <property type="protein sequence ID" value="KAL0293806.1"/>
    <property type="molecule type" value="Genomic_DNA"/>
</dbReference>
<proteinExistence type="predicted"/>
<accession>A0AAW2JGI3</accession>
<gene>
    <name evidence="2" type="ORF">Sradi_6919700</name>
</gene>
<reference evidence="2" key="1">
    <citation type="submission" date="2020-06" db="EMBL/GenBank/DDBJ databases">
        <authorList>
            <person name="Li T."/>
            <person name="Hu X."/>
            <person name="Zhang T."/>
            <person name="Song X."/>
            <person name="Zhang H."/>
            <person name="Dai N."/>
            <person name="Sheng W."/>
            <person name="Hou X."/>
            <person name="Wei L."/>
        </authorList>
    </citation>
    <scope>NUCLEOTIDE SEQUENCE</scope>
    <source>
        <strain evidence="2">G02</strain>
        <tissue evidence="2">Leaf</tissue>
    </source>
</reference>